<organism evidence="1 2">
    <name type="scientific">Pigmentiphaga daeguensis</name>
    <dbReference type="NCBI Taxonomy" id="414049"/>
    <lineage>
        <taxon>Bacteria</taxon>
        <taxon>Pseudomonadati</taxon>
        <taxon>Pseudomonadota</taxon>
        <taxon>Betaproteobacteria</taxon>
        <taxon>Burkholderiales</taxon>
        <taxon>Alcaligenaceae</taxon>
        <taxon>Pigmentiphaga</taxon>
    </lineage>
</organism>
<dbReference type="Proteomes" id="UP001501706">
    <property type="component" value="Unassembled WGS sequence"/>
</dbReference>
<reference evidence="2" key="1">
    <citation type="journal article" date="2019" name="Int. J. Syst. Evol. Microbiol.">
        <title>The Global Catalogue of Microorganisms (GCM) 10K type strain sequencing project: providing services to taxonomists for standard genome sequencing and annotation.</title>
        <authorList>
            <consortium name="The Broad Institute Genomics Platform"/>
            <consortium name="The Broad Institute Genome Sequencing Center for Infectious Disease"/>
            <person name="Wu L."/>
            <person name="Ma J."/>
        </authorList>
    </citation>
    <scope>NUCLEOTIDE SEQUENCE [LARGE SCALE GENOMIC DNA]</scope>
    <source>
        <strain evidence="2">JCM 14330</strain>
    </source>
</reference>
<evidence type="ECO:0000313" key="2">
    <source>
        <dbReference type="Proteomes" id="UP001501706"/>
    </source>
</evidence>
<keyword evidence="2" id="KW-1185">Reference proteome</keyword>
<accession>A0ABP3LPD8</accession>
<dbReference type="RefSeq" id="WP_343927536.1">
    <property type="nucleotide sequence ID" value="NZ_BAAAEN010000007.1"/>
</dbReference>
<sequence>MASIVGIANRAITKLGEARIISLSDATKQAATIQSMFDAVRDAELRAHVWHFAKARKRLPAMSTAPEFGFTHQFQLPSDFLRLLKIGESAVYPRPTVDGLYSIEGGKILTNQPGPLAIQYCRRVEDPNLYDALFCEALVGRLAVEACEAITQSQTKFDRVAQMYERALRDAIRANAIERPSQAIADDTWLTSRR</sequence>
<name>A0ABP3LPD8_9BURK</name>
<evidence type="ECO:0000313" key="1">
    <source>
        <dbReference type="EMBL" id="GAA0504747.1"/>
    </source>
</evidence>
<proteinExistence type="predicted"/>
<protein>
    <submittedName>
        <fullName evidence="1">Uncharacterized protein</fullName>
    </submittedName>
</protein>
<gene>
    <name evidence="1" type="ORF">GCM10009097_22120</name>
</gene>
<dbReference type="EMBL" id="BAAAEN010000007">
    <property type="protein sequence ID" value="GAA0504747.1"/>
    <property type="molecule type" value="Genomic_DNA"/>
</dbReference>
<comment type="caution">
    <text evidence="1">The sequence shown here is derived from an EMBL/GenBank/DDBJ whole genome shotgun (WGS) entry which is preliminary data.</text>
</comment>